<name>A0A346PGN3_9EURY</name>
<reference evidence="2" key="1">
    <citation type="submission" date="2017-10" db="EMBL/GenBank/DDBJ databases">
        <title>Phenotypic and genomic properties of facultatively anaerobic sulfur-reducing natronoarchaea from hypersaline soda lakes.</title>
        <authorList>
            <person name="Sorokin D.Y."/>
            <person name="Kublanov I.V."/>
            <person name="Roman P."/>
            <person name="Sinninghe Damste J.S."/>
            <person name="Golyshin P.N."/>
            <person name="Rojo D."/>
            <person name="Ciordia S."/>
            <person name="Mena Md.C."/>
            <person name="Ferrer M."/>
            <person name="Messina E."/>
            <person name="Smedile F."/>
            <person name="La Spada G."/>
            <person name="La Cono V."/>
            <person name="Yakimov M.M."/>
        </authorList>
    </citation>
    <scope>NUCLEOTIDE SEQUENCE [LARGE SCALE GENOMIC DNA]</scope>
    <source>
        <strain evidence="2">AArc1</strain>
    </source>
</reference>
<organism evidence="1 2">
    <name type="scientific">Natrarchaeobaculum sulfurireducens</name>
    <dbReference type="NCBI Taxonomy" id="2044521"/>
    <lineage>
        <taxon>Archaea</taxon>
        <taxon>Methanobacteriati</taxon>
        <taxon>Methanobacteriota</taxon>
        <taxon>Stenosarchaea group</taxon>
        <taxon>Halobacteria</taxon>
        <taxon>Halobacteriales</taxon>
        <taxon>Natrialbaceae</taxon>
        <taxon>Natrarchaeobaculum</taxon>
    </lineage>
</organism>
<sequence>MGDQRLSLFLNSGVEARVDGTCRRPIMSWLVIDRIDADGSTLECTLRPSADLERFFTETPFRVRYDRSIEAVPDAVLAIPVLANVCPVAWANGADVYVDAVDATFAQALEDVKTSLLAMHDFLEGGTLYARTCVDVEPPSSGSRDRDAKRESDSALLFTGGVDSTCSYVRHREDDPTLVSIRGWTITPDPADDENWAHLRGRVSDFADQRGLETAFLETNALSALDHAMILAHYKRFVDGAWYSSVGHGLGLLGLCAPMAYTRGIADVYVAATHWEGIDLEWGSRPDIDDHVRWSGTQCHHDGYELTRQERLDVIADYVEQEDSTLELQTCNRRMDGNCGECEKCYRTAVGLRLSGLEPTAHGYPFSQHDYDEIRRALEGGAWELGEDERNMWADIRDRVRETDPETPQERAFFEWLLTRDLGALVSESTSPLSHRLLRAGARNTPNRVYNVAYPTWKAVQSGLDRVRTR</sequence>
<dbReference type="EMBL" id="CP024047">
    <property type="protein sequence ID" value="AXR78678.1"/>
    <property type="molecule type" value="Genomic_DNA"/>
</dbReference>
<dbReference type="AlphaFoldDB" id="A0A346PGN3"/>
<proteinExistence type="predicted"/>
<gene>
    <name evidence="1" type="ORF">AArc1_2363</name>
</gene>
<evidence type="ECO:0000313" key="2">
    <source>
        <dbReference type="Proteomes" id="UP000258707"/>
    </source>
</evidence>
<dbReference type="Proteomes" id="UP000258707">
    <property type="component" value="Chromosome"/>
</dbReference>
<accession>A0A346PGN3</accession>
<protein>
    <submittedName>
        <fullName evidence="1">Uncharacterized protein</fullName>
    </submittedName>
</protein>
<evidence type="ECO:0000313" key="1">
    <source>
        <dbReference type="EMBL" id="AXR78678.1"/>
    </source>
</evidence>
<dbReference type="KEGG" id="nan:AArc1_2363"/>